<organism evidence="6 7">
    <name type="scientific">Arthrobacter horti</name>
    <dbReference type="NCBI Taxonomy" id="3068273"/>
    <lineage>
        <taxon>Bacteria</taxon>
        <taxon>Bacillati</taxon>
        <taxon>Actinomycetota</taxon>
        <taxon>Actinomycetes</taxon>
        <taxon>Micrococcales</taxon>
        <taxon>Micrococcaceae</taxon>
        <taxon>Arthrobacter</taxon>
    </lineage>
</organism>
<protein>
    <recommendedName>
        <fullName evidence="1">D-inositol 3-phosphate glycosyltransferase</fullName>
    </recommendedName>
</protein>
<keyword evidence="3 6" id="KW-0808">Transferase</keyword>
<keyword evidence="2 6" id="KW-0328">Glycosyltransferase</keyword>
<dbReference type="InterPro" id="IPR050194">
    <property type="entry name" value="Glycosyltransferase_grp1"/>
</dbReference>
<evidence type="ECO:0000256" key="3">
    <source>
        <dbReference type="ARBA" id="ARBA00022679"/>
    </source>
</evidence>
<reference evidence="6 7" key="1">
    <citation type="submission" date="2023-08" db="EMBL/GenBank/DDBJ databases">
        <title>Arthrobacter horti sp. nov., isolated from forest soil.</title>
        <authorList>
            <person name="Park M."/>
        </authorList>
    </citation>
    <scope>NUCLEOTIDE SEQUENCE [LARGE SCALE GENOMIC DNA]</scope>
    <source>
        <strain evidence="6 7">YJM1</strain>
    </source>
</reference>
<evidence type="ECO:0000313" key="6">
    <source>
        <dbReference type="EMBL" id="MDP5228021.1"/>
    </source>
</evidence>
<name>A0ABT9IR09_9MICC</name>
<dbReference type="Pfam" id="PF13579">
    <property type="entry name" value="Glyco_trans_4_4"/>
    <property type="match status" value="1"/>
</dbReference>
<dbReference type="SUPFAM" id="SSF53756">
    <property type="entry name" value="UDP-Glycosyltransferase/glycogen phosphorylase"/>
    <property type="match status" value="1"/>
</dbReference>
<feature type="domain" description="Glycosyl transferase family 1" evidence="4">
    <location>
        <begin position="220"/>
        <end position="374"/>
    </location>
</feature>
<dbReference type="PANTHER" id="PTHR45947:SF3">
    <property type="entry name" value="SULFOQUINOVOSYL TRANSFERASE SQD2"/>
    <property type="match status" value="1"/>
</dbReference>
<evidence type="ECO:0000259" key="5">
    <source>
        <dbReference type="Pfam" id="PF13579"/>
    </source>
</evidence>
<dbReference type="InterPro" id="IPR001296">
    <property type="entry name" value="Glyco_trans_1"/>
</dbReference>
<dbReference type="EMBL" id="JAVALS010000010">
    <property type="protein sequence ID" value="MDP5228021.1"/>
    <property type="molecule type" value="Genomic_DNA"/>
</dbReference>
<dbReference type="Proteomes" id="UP001232725">
    <property type="component" value="Unassembled WGS sequence"/>
</dbReference>
<evidence type="ECO:0000256" key="1">
    <source>
        <dbReference type="ARBA" id="ARBA00021292"/>
    </source>
</evidence>
<gene>
    <name evidence="6" type="ORF">Q9R02_12725</name>
</gene>
<feature type="domain" description="Glycosyltransferase subfamily 4-like N-terminal" evidence="5">
    <location>
        <begin position="26"/>
        <end position="201"/>
    </location>
</feature>
<proteinExistence type="predicted"/>
<sequence length="404" mass="43402">MPQIRRVAFLSLHTSPLEQPGSGDAGGMNVYVRSLASALARQGTEVEVFTRSWSPDQPRVEHPEAGVCVHNIKAGPAHRIPKERLPGLIHQMADEIDAIRATQPAGHYQAIHSHYWLSGVAGLYLSRAWKIPLIHTMHTMARVKNLHLHSGENAEPENREQGEQLVADHAARLVANTVAESAELQSHYEADPRLIDVVAPGVDLDVFTPQGVRRHPGGFHVVFAGRLQRLKGPHVLVQAAAALRARRPDIPLKITLLGEHSGARHYDLDAIIAESGMADVVTRHGAVPREELAAWLRSADVVAMPSYSESFGLVALEAQACGTPVIATRVGGLAQAVADGMSGLLVEGHRITSWAAALEKLHDDVALRAALGAGAVRHAAAFGWDSAARATLASYRKALTAPRA</sequence>
<dbReference type="PANTHER" id="PTHR45947">
    <property type="entry name" value="SULFOQUINOVOSYL TRANSFERASE SQD2"/>
    <property type="match status" value="1"/>
</dbReference>
<dbReference type="Gene3D" id="3.40.50.2000">
    <property type="entry name" value="Glycogen Phosphorylase B"/>
    <property type="match status" value="2"/>
</dbReference>
<comment type="caution">
    <text evidence="6">The sequence shown here is derived from an EMBL/GenBank/DDBJ whole genome shotgun (WGS) entry which is preliminary data.</text>
</comment>
<evidence type="ECO:0000313" key="7">
    <source>
        <dbReference type="Proteomes" id="UP001232725"/>
    </source>
</evidence>
<keyword evidence="7" id="KW-1185">Reference proteome</keyword>
<accession>A0ABT9IR09</accession>
<dbReference type="GO" id="GO:0016757">
    <property type="term" value="F:glycosyltransferase activity"/>
    <property type="evidence" value="ECO:0007669"/>
    <property type="project" value="UniProtKB-KW"/>
</dbReference>
<evidence type="ECO:0000256" key="2">
    <source>
        <dbReference type="ARBA" id="ARBA00022676"/>
    </source>
</evidence>
<dbReference type="Pfam" id="PF00534">
    <property type="entry name" value="Glycos_transf_1"/>
    <property type="match status" value="1"/>
</dbReference>
<dbReference type="RefSeq" id="WP_305997073.1">
    <property type="nucleotide sequence ID" value="NZ_JAVALS010000010.1"/>
</dbReference>
<dbReference type="InterPro" id="IPR028098">
    <property type="entry name" value="Glyco_trans_4-like_N"/>
</dbReference>
<evidence type="ECO:0000259" key="4">
    <source>
        <dbReference type="Pfam" id="PF00534"/>
    </source>
</evidence>